<accession>A0A6I3KGB7</accession>
<dbReference type="UniPathway" id="UPA00031">
    <property type="reaction ID" value="UER00010"/>
</dbReference>
<evidence type="ECO:0000313" key="14">
    <source>
        <dbReference type="Proteomes" id="UP000440694"/>
    </source>
</evidence>
<evidence type="ECO:0000256" key="6">
    <source>
        <dbReference type="ARBA" id="ARBA00023102"/>
    </source>
</evidence>
<dbReference type="EC" id="3.5.1.2" evidence="10"/>
<dbReference type="GO" id="GO:0004359">
    <property type="term" value="F:glutaminase activity"/>
    <property type="evidence" value="ECO:0007669"/>
    <property type="project" value="UniProtKB-EC"/>
</dbReference>
<feature type="active site" description="Nucleophile" evidence="10 11">
    <location>
        <position position="80"/>
    </location>
</feature>
<dbReference type="CDD" id="cd01748">
    <property type="entry name" value="GATase1_IGP_Synthase"/>
    <property type="match status" value="1"/>
</dbReference>
<feature type="active site" evidence="10 11">
    <location>
        <position position="189"/>
    </location>
</feature>
<evidence type="ECO:0000256" key="7">
    <source>
        <dbReference type="ARBA" id="ARBA00023239"/>
    </source>
</evidence>
<dbReference type="EMBL" id="WMBQ01000001">
    <property type="protein sequence ID" value="MTD94675.1"/>
    <property type="molecule type" value="Genomic_DNA"/>
</dbReference>
<proteinExistence type="inferred from homology"/>
<keyword evidence="7 10" id="KW-0456">Lyase</keyword>
<comment type="catalytic activity">
    <reaction evidence="8 10">
        <text>5-[(5-phospho-1-deoxy-D-ribulos-1-ylimino)methylamino]-1-(5-phospho-beta-D-ribosyl)imidazole-4-carboxamide + L-glutamine = D-erythro-1-(imidazol-4-yl)glycerol 3-phosphate + 5-amino-1-(5-phospho-beta-D-ribosyl)imidazole-4-carboxamide + L-glutamate + H(+)</text>
        <dbReference type="Rhea" id="RHEA:24793"/>
        <dbReference type="ChEBI" id="CHEBI:15378"/>
        <dbReference type="ChEBI" id="CHEBI:29985"/>
        <dbReference type="ChEBI" id="CHEBI:58278"/>
        <dbReference type="ChEBI" id="CHEBI:58359"/>
        <dbReference type="ChEBI" id="CHEBI:58475"/>
        <dbReference type="ChEBI" id="CHEBI:58525"/>
        <dbReference type="EC" id="4.3.2.10"/>
    </reaction>
</comment>
<dbReference type="PANTHER" id="PTHR42701">
    <property type="entry name" value="IMIDAZOLE GLYCEROL PHOSPHATE SYNTHASE SUBUNIT HISH"/>
    <property type="match status" value="1"/>
</dbReference>
<feature type="active site" evidence="10 11">
    <location>
        <position position="187"/>
    </location>
</feature>
<evidence type="ECO:0000259" key="12">
    <source>
        <dbReference type="Pfam" id="PF00117"/>
    </source>
</evidence>
<dbReference type="RefSeq" id="WP_154739065.1">
    <property type="nucleotide sequence ID" value="NZ_WMBQ01000001.1"/>
</dbReference>
<organism evidence="13 14">
    <name type="scientific">Hyphomicrobium album</name>
    <dbReference type="NCBI Taxonomy" id="2665159"/>
    <lineage>
        <taxon>Bacteria</taxon>
        <taxon>Pseudomonadati</taxon>
        <taxon>Pseudomonadota</taxon>
        <taxon>Alphaproteobacteria</taxon>
        <taxon>Hyphomicrobiales</taxon>
        <taxon>Hyphomicrobiaceae</taxon>
        <taxon>Hyphomicrobium</taxon>
    </lineage>
</organism>
<dbReference type="Gene3D" id="3.40.50.880">
    <property type="match status" value="1"/>
</dbReference>
<name>A0A6I3KGB7_9HYPH</name>
<protein>
    <recommendedName>
        <fullName evidence="10">Imidazole glycerol phosphate synthase subunit HisH</fullName>
        <ecNumber evidence="10">4.3.2.10</ecNumber>
    </recommendedName>
    <alternativeName>
        <fullName evidence="10">IGP synthase glutaminase subunit</fullName>
        <ecNumber evidence="10">3.5.1.2</ecNumber>
    </alternativeName>
    <alternativeName>
        <fullName evidence="10">IGP synthase subunit HisH</fullName>
    </alternativeName>
    <alternativeName>
        <fullName evidence="10">ImGP synthase subunit HisH</fullName>
        <shortName evidence="10">IGPS subunit HisH</shortName>
    </alternativeName>
</protein>
<keyword evidence="3 10" id="KW-0028">Amino-acid biosynthesis</keyword>
<dbReference type="InterPro" id="IPR017926">
    <property type="entry name" value="GATASE"/>
</dbReference>
<dbReference type="InterPro" id="IPR029062">
    <property type="entry name" value="Class_I_gatase-like"/>
</dbReference>
<dbReference type="PIRSF" id="PIRSF000495">
    <property type="entry name" value="Amidotransf_hisH"/>
    <property type="match status" value="1"/>
</dbReference>
<evidence type="ECO:0000313" key="13">
    <source>
        <dbReference type="EMBL" id="MTD94675.1"/>
    </source>
</evidence>
<dbReference type="SUPFAM" id="SSF52317">
    <property type="entry name" value="Class I glutamine amidotransferase-like"/>
    <property type="match status" value="1"/>
</dbReference>
<dbReference type="Pfam" id="PF00117">
    <property type="entry name" value="GATase"/>
    <property type="match status" value="1"/>
</dbReference>
<feature type="domain" description="Glutamine amidotransferase" evidence="12">
    <location>
        <begin position="4"/>
        <end position="202"/>
    </location>
</feature>
<evidence type="ECO:0000256" key="10">
    <source>
        <dbReference type="HAMAP-Rule" id="MF_00278"/>
    </source>
</evidence>
<dbReference type="NCBIfam" id="TIGR01855">
    <property type="entry name" value="IMP_synth_hisH"/>
    <property type="match status" value="1"/>
</dbReference>
<keyword evidence="10" id="KW-0963">Cytoplasm</keyword>
<comment type="subcellular location">
    <subcellularLocation>
        <location evidence="10">Cytoplasm</location>
    </subcellularLocation>
</comment>
<evidence type="ECO:0000256" key="4">
    <source>
        <dbReference type="ARBA" id="ARBA00022801"/>
    </source>
</evidence>
<dbReference type="HAMAP" id="MF_00278">
    <property type="entry name" value="HisH"/>
    <property type="match status" value="1"/>
</dbReference>
<comment type="catalytic activity">
    <reaction evidence="9 10">
        <text>L-glutamine + H2O = L-glutamate + NH4(+)</text>
        <dbReference type="Rhea" id="RHEA:15889"/>
        <dbReference type="ChEBI" id="CHEBI:15377"/>
        <dbReference type="ChEBI" id="CHEBI:28938"/>
        <dbReference type="ChEBI" id="CHEBI:29985"/>
        <dbReference type="ChEBI" id="CHEBI:58359"/>
        <dbReference type="EC" id="3.5.1.2"/>
    </reaction>
</comment>
<dbReference type="PANTHER" id="PTHR42701:SF1">
    <property type="entry name" value="IMIDAZOLE GLYCEROL PHOSPHATE SYNTHASE SUBUNIT HISH"/>
    <property type="match status" value="1"/>
</dbReference>
<sequence length="209" mass="22688">MIAIIDYGMGNVRSVLNACESLGVTTEVTSDPERLAAANGLILPGVGAFPDGMKALRERDLVRVLNREVIECRKPVLGICLGMQMFASQGTEHGDHEGLGWIKGVVTLMDVPAGLPDVRLPHIGWNTVHFTKSDGMYAGTSKEADFYFVHSYVLVPDDPTVVSGECEHGARFVASVQHENIWATQFHPEKSHKNGLALLGNWFKSAGVC</sequence>
<comment type="function">
    <text evidence="10">IGPS catalyzes the conversion of PRFAR and glutamine to IGP, AICAR and glutamate. The HisH subunit catalyzes the hydrolysis of glutamine to glutamate and ammonia as part of the synthesis of IGP and AICAR. The resulting ammonia molecule is channeled to the active site of HisF.</text>
</comment>
<evidence type="ECO:0000256" key="3">
    <source>
        <dbReference type="ARBA" id="ARBA00022605"/>
    </source>
</evidence>
<dbReference type="GO" id="GO:0016829">
    <property type="term" value="F:lyase activity"/>
    <property type="evidence" value="ECO:0007669"/>
    <property type="project" value="UniProtKB-KW"/>
</dbReference>
<dbReference type="PROSITE" id="PS51273">
    <property type="entry name" value="GATASE_TYPE_1"/>
    <property type="match status" value="1"/>
</dbReference>
<keyword evidence="6 10" id="KW-0368">Histidine biosynthesis</keyword>
<dbReference type="InterPro" id="IPR010139">
    <property type="entry name" value="Imidazole-glycPsynth_HisH"/>
</dbReference>
<dbReference type="GO" id="GO:0000107">
    <property type="term" value="F:imidazoleglycerol-phosphate synthase activity"/>
    <property type="evidence" value="ECO:0007669"/>
    <property type="project" value="UniProtKB-UniRule"/>
</dbReference>
<dbReference type="Proteomes" id="UP000440694">
    <property type="component" value="Unassembled WGS sequence"/>
</dbReference>
<keyword evidence="14" id="KW-1185">Reference proteome</keyword>
<comment type="subunit">
    <text evidence="2 10">Heterodimer of HisH and HisF.</text>
</comment>
<comment type="pathway">
    <text evidence="1 10">Amino-acid biosynthesis; L-histidine biosynthesis; L-histidine from 5-phospho-alpha-D-ribose 1-diphosphate: step 5/9.</text>
</comment>
<keyword evidence="4 10" id="KW-0378">Hydrolase</keyword>
<evidence type="ECO:0000256" key="2">
    <source>
        <dbReference type="ARBA" id="ARBA00011152"/>
    </source>
</evidence>
<evidence type="ECO:0000256" key="9">
    <source>
        <dbReference type="ARBA" id="ARBA00049534"/>
    </source>
</evidence>
<dbReference type="GO" id="GO:0005737">
    <property type="term" value="C:cytoplasm"/>
    <property type="evidence" value="ECO:0007669"/>
    <property type="project" value="UniProtKB-SubCell"/>
</dbReference>
<keyword evidence="5 10" id="KW-0315">Glutamine amidotransferase</keyword>
<dbReference type="AlphaFoldDB" id="A0A6I3KGB7"/>
<evidence type="ECO:0000256" key="8">
    <source>
        <dbReference type="ARBA" id="ARBA00047838"/>
    </source>
</evidence>
<dbReference type="EC" id="4.3.2.10" evidence="10"/>
<evidence type="ECO:0000256" key="5">
    <source>
        <dbReference type="ARBA" id="ARBA00022962"/>
    </source>
</evidence>
<dbReference type="GO" id="GO:0000105">
    <property type="term" value="P:L-histidine biosynthetic process"/>
    <property type="evidence" value="ECO:0007669"/>
    <property type="project" value="UniProtKB-UniRule"/>
</dbReference>
<evidence type="ECO:0000256" key="1">
    <source>
        <dbReference type="ARBA" id="ARBA00005091"/>
    </source>
</evidence>
<reference evidence="13 14" key="1">
    <citation type="submission" date="2019-11" db="EMBL/GenBank/DDBJ databases">
        <title>Identification of a novel strain.</title>
        <authorList>
            <person name="Xu Q."/>
            <person name="Wang G."/>
        </authorList>
    </citation>
    <scope>NUCLEOTIDE SEQUENCE [LARGE SCALE GENOMIC DNA]</scope>
    <source>
        <strain evidence="14">xq</strain>
    </source>
</reference>
<comment type="caution">
    <text evidence="13">The sequence shown here is derived from an EMBL/GenBank/DDBJ whole genome shotgun (WGS) entry which is preliminary data.</text>
</comment>
<gene>
    <name evidence="10 13" type="primary">hisH</name>
    <name evidence="13" type="ORF">GIW81_10065</name>
</gene>
<evidence type="ECO:0000256" key="11">
    <source>
        <dbReference type="PIRSR" id="PIRSR000495-1"/>
    </source>
</evidence>